<dbReference type="EMBL" id="BGZK01000037">
    <property type="protein sequence ID" value="GBP09817.1"/>
    <property type="molecule type" value="Genomic_DNA"/>
</dbReference>
<proteinExistence type="predicted"/>
<evidence type="ECO:0000256" key="1">
    <source>
        <dbReference type="SAM" id="MobiDB-lite"/>
    </source>
</evidence>
<feature type="region of interest" description="Disordered" evidence="1">
    <location>
        <begin position="53"/>
        <end position="75"/>
    </location>
</feature>
<reference evidence="2 3" key="1">
    <citation type="journal article" date="2019" name="Commun. Biol.">
        <title>The bagworm genome reveals a unique fibroin gene that provides high tensile strength.</title>
        <authorList>
            <person name="Kono N."/>
            <person name="Nakamura H."/>
            <person name="Ohtoshi R."/>
            <person name="Tomita M."/>
            <person name="Numata K."/>
            <person name="Arakawa K."/>
        </authorList>
    </citation>
    <scope>NUCLEOTIDE SEQUENCE [LARGE SCALE GENOMIC DNA]</scope>
</reference>
<dbReference type="InterPro" id="IPR000884">
    <property type="entry name" value="TSP1_rpt"/>
</dbReference>
<dbReference type="SUPFAM" id="SSF82895">
    <property type="entry name" value="TSP-1 type 1 repeat"/>
    <property type="match status" value="1"/>
</dbReference>
<sequence length="163" mass="17484">MDTKNLVTPQDSIEKYAWSTWGSWSPCSKTCGGGVAVQERSCLPRDSTSWVAGGGATRDITHPPERSLSSAAAECKASERERSIQNTALRLQRPADSTAASYILDKLVLAPFAVPSATRATIFIRNTIPKVEGTLAPPVISVRVSRQAPADCRGVAALPRVQY</sequence>
<evidence type="ECO:0000313" key="2">
    <source>
        <dbReference type="EMBL" id="GBP09817.1"/>
    </source>
</evidence>
<organism evidence="2 3">
    <name type="scientific">Eumeta variegata</name>
    <name type="common">Bagworm moth</name>
    <name type="synonym">Eumeta japonica</name>
    <dbReference type="NCBI Taxonomy" id="151549"/>
    <lineage>
        <taxon>Eukaryota</taxon>
        <taxon>Metazoa</taxon>
        <taxon>Ecdysozoa</taxon>
        <taxon>Arthropoda</taxon>
        <taxon>Hexapoda</taxon>
        <taxon>Insecta</taxon>
        <taxon>Pterygota</taxon>
        <taxon>Neoptera</taxon>
        <taxon>Endopterygota</taxon>
        <taxon>Lepidoptera</taxon>
        <taxon>Glossata</taxon>
        <taxon>Ditrysia</taxon>
        <taxon>Tineoidea</taxon>
        <taxon>Psychidae</taxon>
        <taxon>Oiketicinae</taxon>
        <taxon>Eumeta</taxon>
    </lineage>
</organism>
<gene>
    <name evidence="2" type="primary">Papln</name>
    <name evidence="2" type="ORF">EVAR_81088_1</name>
</gene>
<dbReference type="OrthoDB" id="5781878at2759"/>
<dbReference type="SMART" id="SM00209">
    <property type="entry name" value="TSP1"/>
    <property type="match status" value="1"/>
</dbReference>
<dbReference type="Pfam" id="PF00090">
    <property type="entry name" value="TSP_1"/>
    <property type="match status" value="1"/>
</dbReference>
<dbReference type="InterPro" id="IPR036383">
    <property type="entry name" value="TSP1_rpt_sf"/>
</dbReference>
<evidence type="ECO:0000313" key="3">
    <source>
        <dbReference type="Proteomes" id="UP000299102"/>
    </source>
</evidence>
<dbReference type="Gene3D" id="2.20.100.10">
    <property type="entry name" value="Thrombospondin type-1 (TSP1) repeat"/>
    <property type="match status" value="1"/>
</dbReference>
<comment type="caution">
    <text evidence="2">The sequence shown here is derived from an EMBL/GenBank/DDBJ whole genome shotgun (WGS) entry which is preliminary data.</text>
</comment>
<keyword evidence="3" id="KW-1185">Reference proteome</keyword>
<dbReference type="AlphaFoldDB" id="A0A4C1T8T0"/>
<dbReference type="Proteomes" id="UP000299102">
    <property type="component" value="Unassembled WGS sequence"/>
</dbReference>
<accession>A0A4C1T8T0</accession>
<dbReference type="PROSITE" id="PS50092">
    <property type="entry name" value="TSP1"/>
    <property type="match status" value="1"/>
</dbReference>
<protein>
    <submittedName>
        <fullName evidence="2">Papilin</fullName>
    </submittedName>
</protein>
<name>A0A4C1T8T0_EUMVA</name>